<reference evidence="3" key="1">
    <citation type="submission" date="2022-03" db="EMBL/GenBank/DDBJ databases">
        <title>A functionally conserved STORR gene fusion in Papaver species that diverged 16.8 million years ago.</title>
        <authorList>
            <person name="Catania T."/>
        </authorList>
    </citation>
    <scope>NUCLEOTIDE SEQUENCE</scope>
    <source>
        <strain evidence="3">S-191538</strain>
    </source>
</reference>
<dbReference type="Pfam" id="PF02458">
    <property type="entry name" value="Transferase"/>
    <property type="match status" value="1"/>
</dbReference>
<dbReference type="Gene3D" id="3.30.559.10">
    <property type="entry name" value="Chloramphenicol acetyltransferase-like domain"/>
    <property type="match status" value="2"/>
</dbReference>
<dbReference type="InterPro" id="IPR023213">
    <property type="entry name" value="CAT-like_dom_sf"/>
</dbReference>
<dbReference type="PANTHER" id="PTHR31147:SF66">
    <property type="entry name" value="OS05G0315700 PROTEIN"/>
    <property type="match status" value="1"/>
</dbReference>
<organism evidence="3 4">
    <name type="scientific">Papaver nudicaule</name>
    <name type="common">Iceland poppy</name>
    <dbReference type="NCBI Taxonomy" id="74823"/>
    <lineage>
        <taxon>Eukaryota</taxon>
        <taxon>Viridiplantae</taxon>
        <taxon>Streptophyta</taxon>
        <taxon>Embryophyta</taxon>
        <taxon>Tracheophyta</taxon>
        <taxon>Spermatophyta</taxon>
        <taxon>Magnoliopsida</taxon>
        <taxon>Ranunculales</taxon>
        <taxon>Papaveraceae</taxon>
        <taxon>Papaveroideae</taxon>
        <taxon>Papaver</taxon>
    </lineage>
</organism>
<evidence type="ECO:0000313" key="4">
    <source>
        <dbReference type="Proteomes" id="UP001177140"/>
    </source>
</evidence>
<dbReference type="Proteomes" id="UP001177140">
    <property type="component" value="Unassembled WGS sequence"/>
</dbReference>
<dbReference type="EMBL" id="JAJJMA010169333">
    <property type="protein sequence ID" value="MCL7036558.1"/>
    <property type="molecule type" value="Genomic_DNA"/>
</dbReference>
<comment type="similarity">
    <text evidence="1">Belongs to the plant acyltransferase family.</text>
</comment>
<dbReference type="InterPro" id="IPR050898">
    <property type="entry name" value="Plant_acyltransferase"/>
</dbReference>
<evidence type="ECO:0000256" key="2">
    <source>
        <dbReference type="ARBA" id="ARBA00022679"/>
    </source>
</evidence>
<accession>A0AA41VC15</accession>
<gene>
    <name evidence="3" type="ORF">MKW94_009854</name>
</gene>
<dbReference type="AlphaFoldDB" id="A0AA41VC15"/>
<keyword evidence="4" id="KW-1185">Reference proteome</keyword>
<evidence type="ECO:0000313" key="3">
    <source>
        <dbReference type="EMBL" id="MCL7036558.1"/>
    </source>
</evidence>
<proteinExistence type="inferred from homology"/>
<name>A0AA41VC15_PAPNU</name>
<dbReference type="GO" id="GO:0016740">
    <property type="term" value="F:transferase activity"/>
    <property type="evidence" value="ECO:0007669"/>
    <property type="project" value="UniProtKB-KW"/>
</dbReference>
<dbReference type="PANTHER" id="PTHR31147">
    <property type="entry name" value="ACYL TRANSFERASE 4"/>
    <property type="match status" value="1"/>
</dbReference>
<evidence type="ECO:0000256" key="1">
    <source>
        <dbReference type="ARBA" id="ARBA00009861"/>
    </source>
</evidence>
<comment type="caution">
    <text evidence="3">The sequence shown here is derived from an EMBL/GenBank/DDBJ whole genome shotgun (WGS) entry which is preliminary data.</text>
</comment>
<sequence length="475" mass="53896">MTSSKCETLVFTTRRKEPKLVSPSRPTPHEFKYLSDIDERLRFHTPVIQFYRNNENGPKIDPVDVIREAIANALVFYYPFAGRVRESPLGGKLAVECTGEGVMFIEADADIRLDQFNNQNELKPPFPCSNELLYVVPGSIGVIDCPLLLIQVTRLMCGGFILAISLNHIISDAQGLHQFMMAVGEIARGYESPSVLPVWQRDLLNSQEPQALPNREYDLVHGARVVSLPVRQNQRVQHTFFFGQQEMVSIKKHLPPHLRTCSNFEILTACLWRCRTQAFNLDPKEDVRLFYTVNGRGKERLNLPEGFYGNALGYGMAFSTAQNLCNNSLGYTLELIIQSKYKLLNQETVGDKDTTMTKNFFRSWTSFMTNYALAGSHYFVTDVTRARFDQVDYGWGKAVYGGPIIVDGDLPNPEERSFYIPYENSKGEYGVYVPICFPQESMEKFVIEIGRMVSESPVKWNNQSQTSKKPIGSAL</sequence>
<keyword evidence="2" id="KW-0808">Transferase</keyword>
<protein>
    <submittedName>
        <fullName evidence="3">Uncharacterized protein</fullName>
    </submittedName>
</protein>